<dbReference type="EMBL" id="CAMGYJ010000007">
    <property type="protein sequence ID" value="CAI0446704.1"/>
    <property type="molecule type" value="Genomic_DNA"/>
</dbReference>
<dbReference type="Proteomes" id="UP001154282">
    <property type="component" value="Unassembled WGS sequence"/>
</dbReference>
<evidence type="ECO:0000256" key="1">
    <source>
        <dbReference type="SAM" id="MobiDB-lite"/>
    </source>
</evidence>
<accession>A0AAV0ML17</accession>
<feature type="non-terminal residue" evidence="2">
    <location>
        <position position="114"/>
    </location>
</feature>
<keyword evidence="3" id="KW-1185">Reference proteome</keyword>
<feature type="compositionally biased region" description="Polar residues" evidence="1">
    <location>
        <begin position="7"/>
        <end position="23"/>
    </location>
</feature>
<evidence type="ECO:0000313" key="3">
    <source>
        <dbReference type="Proteomes" id="UP001154282"/>
    </source>
</evidence>
<dbReference type="AlphaFoldDB" id="A0AAV0ML17"/>
<name>A0AAV0ML17_9ROSI</name>
<comment type="caution">
    <text evidence="2">The sequence shown here is derived from an EMBL/GenBank/DDBJ whole genome shotgun (WGS) entry which is preliminary data.</text>
</comment>
<proteinExistence type="predicted"/>
<protein>
    <submittedName>
        <fullName evidence="2">Uncharacterized protein</fullName>
    </submittedName>
</protein>
<feature type="region of interest" description="Disordered" evidence="1">
    <location>
        <begin position="1"/>
        <end position="29"/>
    </location>
</feature>
<reference evidence="2" key="1">
    <citation type="submission" date="2022-08" db="EMBL/GenBank/DDBJ databases">
        <authorList>
            <person name="Gutierrez-Valencia J."/>
        </authorList>
    </citation>
    <scope>NUCLEOTIDE SEQUENCE</scope>
</reference>
<sequence>MIRSTHKTTTTSNRANPEASSLPNPIPPQNLVLRLHIGRRRLHRHQQADHRGPSRLLLRGSLFLLLRLAILRDGDGAGGGGMIGDDGGWCGREVPREPLRLDANLRPLPSILQQ</sequence>
<gene>
    <name evidence="2" type="ORF">LITE_LOCUS29119</name>
</gene>
<evidence type="ECO:0000313" key="2">
    <source>
        <dbReference type="EMBL" id="CAI0446704.1"/>
    </source>
</evidence>
<organism evidence="2 3">
    <name type="scientific">Linum tenue</name>
    <dbReference type="NCBI Taxonomy" id="586396"/>
    <lineage>
        <taxon>Eukaryota</taxon>
        <taxon>Viridiplantae</taxon>
        <taxon>Streptophyta</taxon>
        <taxon>Embryophyta</taxon>
        <taxon>Tracheophyta</taxon>
        <taxon>Spermatophyta</taxon>
        <taxon>Magnoliopsida</taxon>
        <taxon>eudicotyledons</taxon>
        <taxon>Gunneridae</taxon>
        <taxon>Pentapetalae</taxon>
        <taxon>rosids</taxon>
        <taxon>fabids</taxon>
        <taxon>Malpighiales</taxon>
        <taxon>Linaceae</taxon>
        <taxon>Linum</taxon>
    </lineage>
</organism>